<dbReference type="InParanoid" id="D8M8G2"/>
<protein>
    <recommendedName>
        <fullName evidence="1">Protein kinase domain-containing protein</fullName>
    </recommendedName>
</protein>
<dbReference type="OrthoDB" id="266718at2759"/>
<evidence type="ECO:0000313" key="3">
    <source>
        <dbReference type="Proteomes" id="UP000008312"/>
    </source>
</evidence>
<dbReference type="InterPro" id="IPR000719">
    <property type="entry name" value="Prot_kinase_dom"/>
</dbReference>
<dbReference type="InterPro" id="IPR011009">
    <property type="entry name" value="Kinase-like_dom_sf"/>
</dbReference>
<dbReference type="InterPro" id="IPR001245">
    <property type="entry name" value="Ser-Thr/Tyr_kinase_cat_dom"/>
</dbReference>
<dbReference type="GO" id="GO:0010506">
    <property type="term" value="P:regulation of autophagy"/>
    <property type="evidence" value="ECO:0007669"/>
    <property type="project" value="InterPro"/>
</dbReference>
<dbReference type="SUPFAM" id="SSF56112">
    <property type="entry name" value="Protein kinase-like (PK-like)"/>
    <property type="match status" value="1"/>
</dbReference>
<dbReference type="Gene3D" id="1.10.510.10">
    <property type="entry name" value="Transferase(Phosphotransferase) domain 1"/>
    <property type="match status" value="1"/>
</dbReference>
<gene>
    <name evidence="2" type="ORF">GSBLH_T00007173001</name>
</gene>
<dbReference type="GO" id="GO:0005524">
    <property type="term" value="F:ATP binding"/>
    <property type="evidence" value="ECO:0007669"/>
    <property type="project" value="InterPro"/>
</dbReference>
<reference evidence="2" key="1">
    <citation type="submission" date="2010-02" db="EMBL/GenBank/DDBJ databases">
        <title>Sequencing and annotation of the Blastocystis hominis genome.</title>
        <authorList>
            <person name="Wincker P."/>
        </authorList>
    </citation>
    <scope>NUCLEOTIDE SEQUENCE</scope>
    <source>
        <strain evidence="2">Singapore isolate B</strain>
    </source>
</reference>
<evidence type="ECO:0000259" key="1">
    <source>
        <dbReference type="PROSITE" id="PS50011"/>
    </source>
</evidence>
<dbReference type="EMBL" id="FN668683">
    <property type="protein sequence ID" value="CBK24351.2"/>
    <property type="molecule type" value="Genomic_DNA"/>
</dbReference>
<accession>D8M8G2</accession>
<dbReference type="RefSeq" id="XP_012898399.1">
    <property type="nucleotide sequence ID" value="XM_013042945.1"/>
</dbReference>
<dbReference type="InterPro" id="IPR045269">
    <property type="entry name" value="Atg1-like"/>
</dbReference>
<name>D8M8G2_BLAHO</name>
<proteinExistence type="predicted"/>
<dbReference type="GeneID" id="24923297"/>
<dbReference type="Pfam" id="PF00069">
    <property type="entry name" value="Pkinase"/>
    <property type="match status" value="1"/>
</dbReference>
<dbReference type="AlphaFoldDB" id="D8M8G2"/>
<dbReference type="PANTHER" id="PTHR24348">
    <property type="entry name" value="SERINE/THREONINE-PROTEIN KINASE UNC-51-RELATED"/>
    <property type="match status" value="1"/>
</dbReference>
<dbReference type="GO" id="GO:0004674">
    <property type="term" value="F:protein serine/threonine kinase activity"/>
    <property type="evidence" value="ECO:0007669"/>
    <property type="project" value="InterPro"/>
</dbReference>
<dbReference type="GO" id="GO:0005737">
    <property type="term" value="C:cytoplasm"/>
    <property type="evidence" value="ECO:0007669"/>
    <property type="project" value="TreeGrafter"/>
</dbReference>
<evidence type="ECO:0000313" key="2">
    <source>
        <dbReference type="EMBL" id="CBK24351.2"/>
    </source>
</evidence>
<feature type="domain" description="Protein kinase" evidence="1">
    <location>
        <begin position="1"/>
        <end position="182"/>
    </location>
</feature>
<dbReference type="PROSITE" id="PS00108">
    <property type="entry name" value="PROTEIN_KINASE_ST"/>
    <property type="match status" value="1"/>
</dbReference>
<dbReference type="PRINTS" id="PR00109">
    <property type="entry name" value="TYRKINASE"/>
</dbReference>
<dbReference type="OMA" id="PISEQRY"/>
<organism evidence="2">
    <name type="scientific">Blastocystis hominis</name>
    <dbReference type="NCBI Taxonomy" id="12968"/>
    <lineage>
        <taxon>Eukaryota</taxon>
        <taxon>Sar</taxon>
        <taxon>Stramenopiles</taxon>
        <taxon>Bigyra</taxon>
        <taxon>Opalozoa</taxon>
        <taxon>Opalinata</taxon>
        <taxon>Blastocystidae</taxon>
        <taxon>Blastocystis</taxon>
    </lineage>
</organism>
<sequence length="182" mass="20726">MEYCKYGNLHDYIVKHGALDESTIRVVMKQMLEALSYLASKHIVHRDIKTANILIADTDLYKLCDFGSCFVIEKSARNTIVGDGSFRGTDVYIAPESGRGFQRGRSDIWSLGCCLYEMITGEIPWKAIRNESKTRESVIYRITRANTRPEVKPETWDALSQELRDLYLQCLNVVCEGESDEG</sequence>
<keyword evidence="3" id="KW-1185">Reference proteome</keyword>
<dbReference type="InterPro" id="IPR008271">
    <property type="entry name" value="Ser/Thr_kinase_AS"/>
</dbReference>
<dbReference type="Proteomes" id="UP000008312">
    <property type="component" value="Unassembled WGS sequence"/>
</dbReference>
<dbReference type="PROSITE" id="PS50011">
    <property type="entry name" value="PROTEIN_KINASE_DOM"/>
    <property type="match status" value="1"/>
</dbReference>
<dbReference type="SMART" id="SM00220">
    <property type="entry name" value="S_TKc"/>
    <property type="match status" value="1"/>
</dbReference>